<evidence type="ECO:0000313" key="11">
    <source>
        <dbReference type="EMBL" id="MPW25895.1"/>
    </source>
</evidence>
<comment type="subcellular location">
    <subcellularLocation>
        <location evidence="9">Cell membrane</location>
        <topology evidence="9">Peripheral membrane protein</topology>
        <orientation evidence="9">Cytoplasmic side</orientation>
    </subcellularLocation>
</comment>
<dbReference type="SMART" id="SM00382">
    <property type="entry name" value="AAA"/>
    <property type="match status" value="1"/>
</dbReference>
<dbReference type="InterPro" id="IPR003439">
    <property type="entry name" value="ABC_transporter-like_ATP-bd"/>
</dbReference>
<evidence type="ECO:0000256" key="8">
    <source>
        <dbReference type="ARBA" id="ARBA00023306"/>
    </source>
</evidence>
<dbReference type="GO" id="GO:0022857">
    <property type="term" value="F:transmembrane transporter activity"/>
    <property type="evidence" value="ECO:0007669"/>
    <property type="project" value="TreeGrafter"/>
</dbReference>
<keyword evidence="12" id="KW-1185">Reference proteome</keyword>
<dbReference type="InterPro" id="IPR017871">
    <property type="entry name" value="ABC_transporter-like_CS"/>
</dbReference>
<keyword evidence="8 9" id="KW-0131">Cell cycle</keyword>
<name>A0A6A7K959_9FIRM</name>
<keyword evidence="4 9" id="KW-0132">Cell division</keyword>
<comment type="similarity">
    <text evidence="1 9">Belongs to the ABC transporter superfamily.</text>
</comment>
<keyword evidence="5 9" id="KW-0547">Nucleotide-binding</keyword>
<evidence type="ECO:0000256" key="5">
    <source>
        <dbReference type="ARBA" id="ARBA00022741"/>
    </source>
</evidence>
<comment type="caution">
    <text evidence="11">The sequence shown here is derived from an EMBL/GenBank/DDBJ whole genome shotgun (WGS) entry which is preliminary data.</text>
</comment>
<keyword evidence="7 9" id="KW-0472">Membrane</keyword>
<evidence type="ECO:0000256" key="7">
    <source>
        <dbReference type="ARBA" id="ARBA00023136"/>
    </source>
</evidence>
<sequence>MIKLNGVCKTYDKTEHLALSDIDICISKGEFVFIVGKSGAGKSTFMKLILKELEPSTGEIHVDDQDITKIKRRHIPFYRRKLGIVFQDFRLLSDKTVYENIAFAMEIVETSTAVIKESVPNALKLVGLSHRAHYFPDQLSGGEQQRVAIARAIINNPYLIICDEPTGNLDPKTSIGIMNLLKDINAKGTTVIMATHDKDIVDLMQMRVIALHGGKIVSDKKGGYHSED</sequence>
<dbReference type="RefSeq" id="WP_152803823.1">
    <property type="nucleotide sequence ID" value="NZ_WHNX01000012.1"/>
</dbReference>
<evidence type="ECO:0000256" key="4">
    <source>
        <dbReference type="ARBA" id="ARBA00022618"/>
    </source>
</evidence>
<feature type="domain" description="ABC transporter" evidence="10">
    <location>
        <begin position="2"/>
        <end position="228"/>
    </location>
</feature>
<dbReference type="PANTHER" id="PTHR24220">
    <property type="entry name" value="IMPORT ATP-BINDING PROTEIN"/>
    <property type="match status" value="1"/>
</dbReference>
<dbReference type="GO" id="GO:0005524">
    <property type="term" value="F:ATP binding"/>
    <property type="evidence" value="ECO:0007669"/>
    <property type="project" value="UniProtKB-UniRule"/>
</dbReference>
<organism evidence="11 12">
    <name type="scientific">Alkalibaculum sporogenes</name>
    <dbReference type="NCBI Taxonomy" id="2655001"/>
    <lineage>
        <taxon>Bacteria</taxon>
        <taxon>Bacillati</taxon>
        <taxon>Bacillota</taxon>
        <taxon>Clostridia</taxon>
        <taxon>Eubacteriales</taxon>
        <taxon>Eubacteriaceae</taxon>
        <taxon>Alkalibaculum</taxon>
    </lineage>
</organism>
<proteinExistence type="inferred from homology"/>
<dbReference type="FunFam" id="3.40.50.300:FF:000056">
    <property type="entry name" value="Cell division ATP-binding protein FtsE"/>
    <property type="match status" value="1"/>
</dbReference>
<dbReference type="GO" id="GO:0016887">
    <property type="term" value="F:ATP hydrolysis activity"/>
    <property type="evidence" value="ECO:0007669"/>
    <property type="project" value="InterPro"/>
</dbReference>
<accession>A0A6A7K959</accession>
<dbReference type="AlphaFoldDB" id="A0A6A7K959"/>
<evidence type="ECO:0000256" key="3">
    <source>
        <dbReference type="ARBA" id="ARBA00022475"/>
    </source>
</evidence>
<dbReference type="GO" id="GO:0005886">
    <property type="term" value="C:plasma membrane"/>
    <property type="evidence" value="ECO:0007669"/>
    <property type="project" value="UniProtKB-SubCell"/>
</dbReference>
<comment type="subunit">
    <text evidence="9">Homodimer. Forms a membrane-associated complex with FtsX.</text>
</comment>
<dbReference type="SUPFAM" id="SSF52540">
    <property type="entry name" value="P-loop containing nucleoside triphosphate hydrolases"/>
    <property type="match status" value="1"/>
</dbReference>
<dbReference type="Proteomes" id="UP000440004">
    <property type="component" value="Unassembled WGS sequence"/>
</dbReference>
<dbReference type="InterPro" id="IPR027417">
    <property type="entry name" value="P-loop_NTPase"/>
</dbReference>
<dbReference type="Gene3D" id="3.40.50.300">
    <property type="entry name" value="P-loop containing nucleotide triphosphate hydrolases"/>
    <property type="match status" value="1"/>
</dbReference>
<dbReference type="PROSITE" id="PS00211">
    <property type="entry name" value="ABC_TRANSPORTER_1"/>
    <property type="match status" value="1"/>
</dbReference>
<dbReference type="PROSITE" id="PS50893">
    <property type="entry name" value="ABC_TRANSPORTER_2"/>
    <property type="match status" value="1"/>
</dbReference>
<protein>
    <recommendedName>
        <fullName evidence="2 9">Cell division ATP-binding protein FtsE</fullName>
    </recommendedName>
</protein>
<evidence type="ECO:0000256" key="6">
    <source>
        <dbReference type="ARBA" id="ARBA00022840"/>
    </source>
</evidence>
<evidence type="ECO:0000256" key="9">
    <source>
        <dbReference type="RuleBase" id="RU365094"/>
    </source>
</evidence>
<dbReference type="NCBIfam" id="TIGR02673">
    <property type="entry name" value="FtsE"/>
    <property type="match status" value="1"/>
</dbReference>
<dbReference type="Pfam" id="PF00005">
    <property type="entry name" value="ABC_tran"/>
    <property type="match status" value="1"/>
</dbReference>
<keyword evidence="3 9" id="KW-1003">Cell membrane</keyword>
<dbReference type="InterPro" id="IPR005286">
    <property type="entry name" value="Cell_div_FtsE"/>
</dbReference>
<evidence type="ECO:0000256" key="1">
    <source>
        <dbReference type="ARBA" id="ARBA00005417"/>
    </source>
</evidence>
<evidence type="ECO:0000256" key="2">
    <source>
        <dbReference type="ARBA" id="ARBA00020019"/>
    </source>
</evidence>
<dbReference type="GO" id="GO:0051301">
    <property type="term" value="P:cell division"/>
    <property type="evidence" value="ECO:0007669"/>
    <property type="project" value="UniProtKB-UniRule"/>
</dbReference>
<comment type="function">
    <text evidence="9">Part of the ABC transporter FtsEX involved in cellular division.</text>
</comment>
<evidence type="ECO:0000313" key="12">
    <source>
        <dbReference type="Proteomes" id="UP000440004"/>
    </source>
</evidence>
<dbReference type="InterPro" id="IPR003593">
    <property type="entry name" value="AAA+_ATPase"/>
</dbReference>
<reference evidence="11 12" key="1">
    <citation type="submission" date="2019-10" db="EMBL/GenBank/DDBJ databases">
        <title>Alkalibaculum tamaniensis sp.nov., a new alkaliphilic acetogen, isolated on methoxylated aromatics from a mud volcano.</title>
        <authorList>
            <person name="Khomyakova M.A."/>
            <person name="Merkel A.Y."/>
            <person name="Bonch-Osmolovskaya E.A."/>
            <person name="Slobodkin A.I."/>
        </authorList>
    </citation>
    <scope>NUCLEOTIDE SEQUENCE [LARGE SCALE GENOMIC DNA]</scope>
    <source>
        <strain evidence="11 12">M08DMB</strain>
    </source>
</reference>
<keyword evidence="6 9" id="KW-0067">ATP-binding</keyword>
<gene>
    <name evidence="9 11" type="primary">ftsE</name>
    <name evidence="11" type="ORF">GC105_08840</name>
</gene>
<dbReference type="EMBL" id="WHNX01000012">
    <property type="protein sequence ID" value="MPW25895.1"/>
    <property type="molecule type" value="Genomic_DNA"/>
</dbReference>
<evidence type="ECO:0000259" key="10">
    <source>
        <dbReference type="PROSITE" id="PS50893"/>
    </source>
</evidence>
<dbReference type="PANTHER" id="PTHR24220:SF470">
    <property type="entry name" value="CELL DIVISION ATP-BINDING PROTEIN FTSE"/>
    <property type="match status" value="1"/>
</dbReference>
<dbReference type="InterPro" id="IPR015854">
    <property type="entry name" value="ABC_transpr_LolD-like"/>
</dbReference>